<organism evidence="2 3">
    <name type="scientific">Solanum commersonii</name>
    <name type="common">Commerson's wild potato</name>
    <name type="synonym">Commerson's nightshade</name>
    <dbReference type="NCBI Taxonomy" id="4109"/>
    <lineage>
        <taxon>Eukaryota</taxon>
        <taxon>Viridiplantae</taxon>
        <taxon>Streptophyta</taxon>
        <taxon>Embryophyta</taxon>
        <taxon>Tracheophyta</taxon>
        <taxon>Spermatophyta</taxon>
        <taxon>Magnoliopsida</taxon>
        <taxon>eudicotyledons</taxon>
        <taxon>Gunneridae</taxon>
        <taxon>Pentapetalae</taxon>
        <taxon>asterids</taxon>
        <taxon>lamiids</taxon>
        <taxon>Solanales</taxon>
        <taxon>Solanaceae</taxon>
        <taxon>Solanoideae</taxon>
        <taxon>Solaneae</taxon>
        <taxon>Solanum</taxon>
    </lineage>
</organism>
<reference evidence="2 3" key="1">
    <citation type="submission" date="2020-09" db="EMBL/GenBank/DDBJ databases">
        <title>De no assembly of potato wild relative species, Solanum commersonii.</title>
        <authorList>
            <person name="Cho K."/>
        </authorList>
    </citation>
    <scope>NUCLEOTIDE SEQUENCE [LARGE SCALE GENOMIC DNA]</scope>
    <source>
        <strain evidence="2">LZ3.2</strain>
        <tissue evidence="2">Leaf</tissue>
    </source>
</reference>
<sequence>GSLSRAEPHIDPIPPAINLVVFVLQPLSRAISKKAKSEESTRPKFKFLELKSFESLIATLNEYFQFSKLCAAADHLALLVEIVDQLGDPPFGRFHRYDTSTAPFHCRFDPFFQGLAHWSKRLGLDLHATHRMGSTILISSFLCYFSFLCSFLLTSVHAFPPTPNT</sequence>
<keyword evidence="1" id="KW-0472">Membrane</keyword>
<keyword evidence="1" id="KW-1133">Transmembrane helix</keyword>
<evidence type="ECO:0000256" key="1">
    <source>
        <dbReference type="SAM" id="Phobius"/>
    </source>
</evidence>
<name>A0A9J5YJG2_SOLCO</name>
<accession>A0A9J5YJG2</accession>
<protein>
    <submittedName>
        <fullName evidence="2">Uncharacterized protein</fullName>
    </submittedName>
</protein>
<feature type="non-terminal residue" evidence="2">
    <location>
        <position position="165"/>
    </location>
</feature>
<evidence type="ECO:0000313" key="2">
    <source>
        <dbReference type="EMBL" id="KAG5599792.1"/>
    </source>
</evidence>
<evidence type="ECO:0000313" key="3">
    <source>
        <dbReference type="Proteomes" id="UP000824120"/>
    </source>
</evidence>
<proteinExistence type="predicted"/>
<comment type="caution">
    <text evidence="2">The sequence shown here is derived from an EMBL/GenBank/DDBJ whole genome shotgun (WGS) entry which is preliminary data.</text>
</comment>
<dbReference type="EMBL" id="JACXVP010000006">
    <property type="protein sequence ID" value="KAG5599792.1"/>
    <property type="molecule type" value="Genomic_DNA"/>
</dbReference>
<feature type="transmembrane region" description="Helical" evidence="1">
    <location>
        <begin position="136"/>
        <end position="159"/>
    </location>
</feature>
<dbReference type="AlphaFoldDB" id="A0A9J5YJG2"/>
<keyword evidence="1" id="KW-0812">Transmembrane</keyword>
<keyword evidence="3" id="KW-1185">Reference proteome</keyword>
<gene>
    <name evidence="2" type="ORF">H5410_031162</name>
</gene>
<dbReference type="Proteomes" id="UP000824120">
    <property type="component" value="Chromosome 6"/>
</dbReference>